<proteinExistence type="predicted"/>
<name>A0AAN7PWT9_9COLE</name>
<evidence type="ECO:0000313" key="1">
    <source>
        <dbReference type="EMBL" id="KAK4878332.1"/>
    </source>
</evidence>
<keyword evidence="2" id="KW-1185">Reference proteome</keyword>
<dbReference type="InterPro" id="IPR006170">
    <property type="entry name" value="PBP/GOBP"/>
</dbReference>
<dbReference type="SUPFAM" id="SSF47565">
    <property type="entry name" value="Insect pheromone/odorant-binding proteins"/>
    <property type="match status" value="2"/>
</dbReference>
<dbReference type="AlphaFoldDB" id="A0AAN7PWT9"/>
<dbReference type="Pfam" id="PF01395">
    <property type="entry name" value="PBP_GOBP"/>
    <property type="match status" value="1"/>
</dbReference>
<gene>
    <name evidence="1" type="ORF">RN001_010838</name>
</gene>
<comment type="caution">
    <text evidence="1">The sequence shown here is derived from an EMBL/GenBank/DDBJ whole genome shotgun (WGS) entry which is preliminary data.</text>
</comment>
<sequence length="245" mass="28426">MTAKEKLDKRKIYGNNYTQNQRDCVNDIIGNRTFRANKFRVLIKISNSMTRKNNSEEEVKCYYGCVFKGMGIINGSNIVVDENLRAFSEFITEYNYNVTEDVDDECADLEQKLEKRKVYGNNYTQSQRDCVDDIIGNRSFRANKLRVLMKISNCVATKNNSDEEVRCYYGCVFKKMGIVNGTNTVVDDNLRAFSEFITEYNYNVTEDVDDECADLEVKYKNITYCDMGFRLALCINQVFDKSKKP</sequence>
<dbReference type="InterPro" id="IPR036728">
    <property type="entry name" value="PBP_GOBP_sf"/>
</dbReference>
<dbReference type="GO" id="GO:0005549">
    <property type="term" value="F:odorant binding"/>
    <property type="evidence" value="ECO:0007669"/>
    <property type="project" value="InterPro"/>
</dbReference>
<dbReference type="Gene3D" id="1.10.238.20">
    <property type="entry name" value="Pheromone/general odorant binding protein domain"/>
    <property type="match status" value="2"/>
</dbReference>
<organism evidence="1 2">
    <name type="scientific">Aquatica leii</name>
    <dbReference type="NCBI Taxonomy" id="1421715"/>
    <lineage>
        <taxon>Eukaryota</taxon>
        <taxon>Metazoa</taxon>
        <taxon>Ecdysozoa</taxon>
        <taxon>Arthropoda</taxon>
        <taxon>Hexapoda</taxon>
        <taxon>Insecta</taxon>
        <taxon>Pterygota</taxon>
        <taxon>Neoptera</taxon>
        <taxon>Endopterygota</taxon>
        <taxon>Coleoptera</taxon>
        <taxon>Polyphaga</taxon>
        <taxon>Elateriformia</taxon>
        <taxon>Elateroidea</taxon>
        <taxon>Lampyridae</taxon>
        <taxon>Luciolinae</taxon>
        <taxon>Aquatica</taxon>
    </lineage>
</organism>
<evidence type="ECO:0000313" key="2">
    <source>
        <dbReference type="Proteomes" id="UP001353858"/>
    </source>
</evidence>
<dbReference type="Proteomes" id="UP001353858">
    <property type="component" value="Unassembled WGS sequence"/>
</dbReference>
<dbReference type="CDD" id="cd23992">
    <property type="entry name" value="PBP_GOBP"/>
    <property type="match status" value="2"/>
</dbReference>
<accession>A0AAN7PWT9</accession>
<protein>
    <submittedName>
        <fullName evidence="1">Uncharacterized protein</fullName>
    </submittedName>
</protein>
<dbReference type="EMBL" id="JARPUR010000004">
    <property type="protein sequence ID" value="KAK4878332.1"/>
    <property type="molecule type" value="Genomic_DNA"/>
</dbReference>
<reference evidence="2" key="1">
    <citation type="submission" date="2023-01" db="EMBL/GenBank/DDBJ databases">
        <title>Key to firefly adult light organ development and bioluminescence: homeobox transcription factors regulate luciferase expression and transportation to peroxisome.</title>
        <authorList>
            <person name="Fu X."/>
        </authorList>
    </citation>
    <scope>NUCLEOTIDE SEQUENCE [LARGE SCALE GENOMIC DNA]</scope>
</reference>